<dbReference type="EMBL" id="BARU01042285">
    <property type="protein sequence ID" value="GAH83200.1"/>
    <property type="molecule type" value="Genomic_DNA"/>
</dbReference>
<accession>X1JP21</accession>
<organism evidence="1">
    <name type="scientific">marine sediment metagenome</name>
    <dbReference type="NCBI Taxonomy" id="412755"/>
    <lineage>
        <taxon>unclassified sequences</taxon>
        <taxon>metagenomes</taxon>
        <taxon>ecological metagenomes</taxon>
    </lineage>
</organism>
<proteinExistence type="predicted"/>
<dbReference type="AlphaFoldDB" id="X1JP21"/>
<reference evidence="1" key="1">
    <citation type="journal article" date="2014" name="Front. Microbiol.">
        <title>High frequency of phylogenetically diverse reductive dehalogenase-homologous genes in deep subseafloor sedimentary metagenomes.</title>
        <authorList>
            <person name="Kawai M."/>
            <person name="Futagami T."/>
            <person name="Toyoda A."/>
            <person name="Takaki Y."/>
            <person name="Nishi S."/>
            <person name="Hori S."/>
            <person name="Arai W."/>
            <person name="Tsubouchi T."/>
            <person name="Morono Y."/>
            <person name="Uchiyama I."/>
            <person name="Ito T."/>
            <person name="Fujiyama A."/>
            <person name="Inagaki F."/>
            <person name="Takami H."/>
        </authorList>
    </citation>
    <scope>NUCLEOTIDE SEQUENCE</scope>
    <source>
        <strain evidence="1">Expedition CK06-06</strain>
    </source>
</reference>
<protein>
    <submittedName>
        <fullName evidence="1">Uncharacterized protein</fullName>
    </submittedName>
</protein>
<comment type="caution">
    <text evidence="1">The sequence shown here is derived from an EMBL/GenBank/DDBJ whole genome shotgun (WGS) entry which is preliminary data.</text>
</comment>
<gene>
    <name evidence="1" type="ORF">S03H2_65005</name>
</gene>
<name>X1JP21_9ZZZZ</name>
<evidence type="ECO:0000313" key="1">
    <source>
        <dbReference type="EMBL" id="GAH83200.1"/>
    </source>
</evidence>
<sequence length="86" mass="10104">MRQKIISLSLDTYELASKKANFSAWVRRKLLEETVNHQLKHPSRKQMYECVCEPCDLYYDSAIEDMMLAFVCHECKKPCKYLGPAQ</sequence>